<protein>
    <recommendedName>
        <fullName evidence="3">DYW domain-containing protein</fullName>
    </recommendedName>
</protein>
<feature type="repeat" description="PPR" evidence="2">
    <location>
        <begin position="236"/>
        <end position="270"/>
    </location>
</feature>
<name>A0A835HZH6_9MAGN</name>
<dbReference type="GO" id="GO:0008270">
    <property type="term" value="F:zinc ion binding"/>
    <property type="evidence" value="ECO:0007669"/>
    <property type="project" value="InterPro"/>
</dbReference>
<evidence type="ECO:0000259" key="3">
    <source>
        <dbReference type="Pfam" id="PF14432"/>
    </source>
</evidence>
<dbReference type="NCBIfam" id="TIGR00756">
    <property type="entry name" value="PPR"/>
    <property type="match status" value="7"/>
</dbReference>
<dbReference type="GO" id="GO:0048731">
    <property type="term" value="P:system development"/>
    <property type="evidence" value="ECO:0007669"/>
    <property type="project" value="UniProtKB-ARBA"/>
</dbReference>
<dbReference type="InterPro" id="IPR002885">
    <property type="entry name" value="PPR_rpt"/>
</dbReference>
<dbReference type="Pfam" id="PF13041">
    <property type="entry name" value="PPR_2"/>
    <property type="match status" value="3"/>
</dbReference>
<reference evidence="4 5" key="1">
    <citation type="submission" date="2020-10" db="EMBL/GenBank/DDBJ databases">
        <title>The Coptis chinensis genome and diversification of protoberbering-type alkaloids.</title>
        <authorList>
            <person name="Wang B."/>
            <person name="Shu S."/>
            <person name="Song C."/>
            <person name="Liu Y."/>
        </authorList>
    </citation>
    <scope>NUCLEOTIDE SEQUENCE [LARGE SCALE GENOMIC DNA]</scope>
    <source>
        <strain evidence="4">HL-2020</strain>
        <tissue evidence="4">Leaf</tissue>
    </source>
</reference>
<dbReference type="Gene3D" id="1.25.40.10">
    <property type="entry name" value="Tetratricopeptide repeat domain"/>
    <property type="match status" value="4"/>
</dbReference>
<dbReference type="Pfam" id="PF12854">
    <property type="entry name" value="PPR_1"/>
    <property type="match status" value="1"/>
</dbReference>
<dbReference type="AlphaFoldDB" id="A0A835HZH6"/>
<gene>
    <name evidence="4" type="ORF">IFM89_018669</name>
</gene>
<dbReference type="PANTHER" id="PTHR47926:SF373">
    <property type="entry name" value="TETRATRICOPEPTIDE-LIKE HELICAL DOMAIN SUPERFAMILY, DYW DOMAIN-CONTAINING PROTEIN"/>
    <property type="match status" value="1"/>
</dbReference>
<dbReference type="FunFam" id="1.25.40.10:FF:000125">
    <property type="entry name" value="Pentatricopeptide repeat-containing protein"/>
    <property type="match status" value="1"/>
</dbReference>
<dbReference type="OrthoDB" id="185373at2759"/>
<dbReference type="Proteomes" id="UP000631114">
    <property type="component" value="Unassembled WGS sequence"/>
</dbReference>
<dbReference type="Pfam" id="PF01535">
    <property type="entry name" value="PPR"/>
    <property type="match status" value="4"/>
</dbReference>
<evidence type="ECO:0000256" key="2">
    <source>
        <dbReference type="PROSITE-ProRule" id="PRU00708"/>
    </source>
</evidence>
<dbReference type="FunFam" id="1.25.40.10:FF:000184">
    <property type="entry name" value="Pentatricopeptide repeat-containing protein, chloroplastic"/>
    <property type="match status" value="1"/>
</dbReference>
<dbReference type="EMBL" id="JADFTS010000004">
    <property type="protein sequence ID" value="KAF9609815.1"/>
    <property type="molecule type" value="Genomic_DNA"/>
</dbReference>
<feature type="repeat" description="PPR" evidence="2">
    <location>
        <begin position="133"/>
        <end position="163"/>
    </location>
</feature>
<dbReference type="GO" id="GO:0003723">
    <property type="term" value="F:RNA binding"/>
    <property type="evidence" value="ECO:0007669"/>
    <property type="project" value="InterPro"/>
</dbReference>
<dbReference type="FunFam" id="1.25.40.10:FF:000348">
    <property type="entry name" value="Pentatricopeptide repeat-containing protein chloroplastic"/>
    <property type="match status" value="1"/>
</dbReference>
<dbReference type="Pfam" id="PF14432">
    <property type="entry name" value="DYW_deaminase"/>
    <property type="match status" value="1"/>
</dbReference>
<evidence type="ECO:0000313" key="4">
    <source>
        <dbReference type="EMBL" id="KAF9609815.1"/>
    </source>
</evidence>
<evidence type="ECO:0000313" key="5">
    <source>
        <dbReference type="Proteomes" id="UP000631114"/>
    </source>
</evidence>
<dbReference type="InterPro" id="IPR032867">
    <property type="entry name" value="DYW_dom"/>
</dbReference>
<dbReference type="SUPFAM" id="SSF48452">
    <property type="entry name" value="TPR-like"/>
    <property type="match status" value="1"/>
</dbReference>
<keyword evidence="1" id="KW-0677">Repeat</keyword>
<evidence type="ECO:0000256" key="1">
    <source>
        <dbReference type="ARBA" id="ARBA00022737"/>
    </source>
</evidence>
<dbReference type="GO" id="GO:0009451">
    <property type="term" value="P:RNA modification"/>
    <property type="evidence" value="ECO:0007669"/>
    <property type="project" value="InterPro"/>
</dbReference>
<keyword evidence="5" id="KW-1185">Reference proteome</keyword>
<proteinExistence type="predicted"/>
<feature type="domain" description="DYW" evidence="3">
    <location>
        <begin position="579"/>
        <end position="671"/>
    </location>
</feature>
<dbReference type="Pfam" id="PF20431">
    <property type="entry name" value="E_motif"/>
    <property type="match status" value="1"/>
</dbReference>
<feature type="repeat" description="PPR" evidence="2">
    <location>
        <begin position="369"/>
        <end position="403"/>
    </location>
</feature>
<comment type="caution">
    <text evidence="4">The sequence shown here is derived from an EMBL/GenBank/DDBJ whole genome shotgun (WGS) entry which is preliminary data.</text>
</comment>
<dbReference type="PANTHER" id="PTHR47926">
    <property type="entry name" value="PENTATRICOPEPTIDE REPEAT-CONTAINING PROTEIN"/>
    <property type="match status" value="1"/>
</dbReference>
<accession>A0A835HZH6</accession>
<sequence length="671" mass="75052">MRVQAYFEMDAFVYPILIKMAGKSVGNVHGHVLKTAFDCDAYVRNAIMDMYVKNGFLELGRKVFDEMPERAIADWNSMVSGYWKWGYKDDAVGLFSLMPEKNVVSWTAMVSGCAKCGDLENARMYFDMMPEKSVVSWNAMISGYAQEGFVEQAIELFKEMREDARIQPDDTTWVTVICSCSEQGDPHLVKSLVGSLDWRKANLNFFVKTALLDMYAKCGDITTAVQIFEEMGTHRTAVSWNAMISAYTRMGDIESARKLFDEMPEKNVVSWNSMIAGYSQNGQSALAVELFREMTMEKYLKPDEVTMVSVISACGHLGALELGKWVTSFITENHINLSLTGYNSLISMYSRCGSMGDAKRIFCEMQARDVVSYNSLIAGFAGHGYATEAIETMLKMKDEAIEPDRITYIGLLTACSHAGLVKEGRQIFESIKAPSVDHYACMVDLLGRVGELNEAKRLVDEMPMAPHAGVYGALLNASRIYRQVEIGEHAAYKLFELEPQNSGNYALLSNIYATAGRWQDASRIMGDMNIRGVKKTTGCSWVEYGGKIHRFVAGDRSHKCLAKIHGLLGELGKKMRILGYLADKSFVLRDVEEEEKEEMVGTHSEKLAIAFALIVSEAGSVIRVVKNLRVCGDCHAAIKVISKLTGREIIVRDNNRFHSFKDGVCSCKDYW</sequence>
<feature type="repeat" description="PPR" evidence="2">
    <location>
        <begin position="40"/>
        <end position="74"/>
    </location>
</feature>
<dbReference type="InterPro" id="IPR046848">
    <property type="entry name" value="E_motif"/>
</dbReference>
<organism evidence="4 5">
    <name type="scientific">Coptis chinensis</name>
    <dbReference type="NCBI Taxonomy" id="261450"/>
    <lineage>
        <taxon>Eukaryota</taxon>
        <taxon>Viridiplantae</taxon>
        <taxon>Streptophyta</taxon>
        <taxon>Embryophyta</taxon>
        <taxon>Tracheophyta</taxon>
        <taxon>Spermatophyta</taxon>
        <taxon>Magnoliopsida</taxon>
        <taxon>Ranunculales</taxon>
        <taxon>Ranunculaceae</taxon>
        <taxon>Coptidoideae</taxon>
        <taxon>Coptis</taxon>
    </lineage>
</organism>
<feature type="repeat" description="PPR" evidence="2">
    <location>
        <begin position="102"/>
        <end position="132"/>
    </location>
</feature>
<dbReference type="InterPro" id="IPR011990">
    <property type="entry name" value="TPR-like_helical_dom_sf"/>
</dbReference>
<dbReference type="PROSITE" id="PS51375">
    <property type="entry name" value="PPR"/>
    <property type="match status" value="6"/>
</dbReference>
<feature type="repeat" description="PPR" evidence="2">
    <location>
        <begin position="338"/>
        <end position="368"/>
    </location>
</feature>
<dbReference type="InterPro" id="IPR046960">
    <property type="entry name" value="PPR_At4g14850-like_plant"/>
</dbReference>